<dbReference type="RefSeq" id="WP_250930499.1">
    <property type="nucleotide sequence ID" value="NZ_JAMQBK010000057.1"/>
</dbReference>
<keyword evidence="2" id="KW-1133">Transmembrane helix</keyword>
<keyword evidence="4" id="KW-1185">Reference proteome</keyword>
<reference evidence="3 4" key="1">
    <citation type="journal article" date="2022" name="Syst. Appl. Microbiol.">
        <title>Rhodopirellula aestuarii sp. nov., a novel member of the genus Rhodopirellula isolated from brackish sediments collected in the Tagus River estuary, Portugal.</title>
        <authorList>
            <person name="Vitorino I.R."/>
            <person name="Klimek D."/>
            <person name="Calusinska M."/>
            <person name="Lobo-da-Cunha A."/>
            <person name="Vasconcelos V."/>
            <person name="Lage O.M."/>
        </authorList>
    </citation>
    <scope>NUCLEOTIDE SEQUENCE [LARGE SCALE GENOMIC DNA]</scope>
    <source>
        <strain evidence="3 4">ICT_H3.1</strain>
    </source>
</reference>
<feature type="transmembrane region" description="Helical" evidence="2">
    <location>
        <begin position="147"/>
        <end position="168"/>
    </location>
</feature>
<name>A0ABT0U8K9_9BACT</name>
<dbReference type="EMBL" id="JAMQBK010000057">
    <property type="protein sequence ID" value="MCM2372865.1"/>
    <property type="molecule type" value="Genomic_DNA"/>
</dbReference>
<feature type="region of interest" description="Disordered" evidence="1">
    <location>
        <begin position="1"/>
        <end position="25"/>
    </location>
</feature>
<comment type="caution">
    <text evidence="3">The sequence shown here is derived from an EMBL/GenBank/DDBJ whole genome shotgun (WGS) entry which is preliminary data.</text>
</comment>
<accession>A0ABT0U8K9</accession>
<protein>
    <recommendedName>
        <fullName evidence="5">Transmembrane protein</fullName>
    </recommendedName>
</protein>
<dbReference type="Proteomes" id="UP001202961">
    <property type="component" value="Unassembled WGS sequence"/>
</dbReference>
<feature type="transmembrane region" description="Helical" evidence="2">
    <location>
        <begin position="227"/>
        <end position="248"/>
    </location>
</feature>
<evidence type="ECO:0000256" key="2">
    <source>
        <dbReference type="SAM" id="Phobius"/>
    </source>
</evidence>
<gene>
    <name evidence="3" type="ORF">NB063_19810</name>
</gene>
<feature type="transmembrane region" description="Helical" evidence="2">
    <location>
        <begin position="62"/>
        <end position="83"/>
    </location>
</feature>
<feature type="compositionally biased region" description="Acidic residues" evidence="1">
    <location>
        <begin position="1"/>
        <end position="12"/>
    </location>
</feature>
<keyword evidence="2" id="KW-0472">Membrane</keyword>
<organism evidence="3 4">
    <name type="scientific">Aporhodopirellula aestuarii</name>
    <dbReference type="NCBI Taxonomy" id="2950107"/>
    <lineage>
        <taxon>Bacteria</taxon>
        <taxon>Pseudomonadati</taxon>
        <taxon>Planctomycetota</taxon>
        <taxon>Planctomycetia</taxon>
        <taxon>Pirellulales</taxon>
        <taxon>Pirellulaceae</taxon>
        <taxon>Aporhodopirellula</taxon>
    </lineage>
</organism>
<feature type="transmembrane region" description="Helical" evidence="2">
    <location>
        <begin position="332"/>
        <end position="353"/>
    </location>
</feature>
<feature type="transmembrane region" description="Helical" evidence="2">
    <location>
        <begin position="189"/>
        <end position="207"/>
    </location>
</feature>
<evidence type="ECO:0000256" key="1">
    <source>
        <dbReference type="SAM" id="MobiDB-lite"/>
    </source>
</evidence>
<sequence length="383" mass="41174">MNNDADTTDDPSDTNPDSPHLSLRTDGKVVQGPEKRLLDHVRTWVDVFPWLRLVRVCRVAGGPVWVTHVLLVFLLWVAGLSWLGSDDGILSDEVSIGSLISTSVRTAVLPSDVIVGVPPRSYFPGPVFQVDLGGDCPPLSFDWKTVAWTIVIWLPTAMALLRVGAVLTAGRDMPSYLSTFRDVFRRIPAALLIVILPTLVASFFWLVSEGLTWMAALVSGSSEVSHWAGWVTLPVVLPATVIAAVLILGGKFATPLGLAALMIEPDADPIDSLSRGYEYTLRRLPQLVLLIAVATVIASVVVAGWACVLFVGDGLTGAFGPSNLPLLQCLSVLPAVIAVIFLWSMIGGIYLLLRQSAGGQEVEDLSIESGHWKSPKLPSVQSE</sequence>
<evidence type="ECO:0000313" key="3">
    <source>
        <dbReference type="EMBL" id="MCM2372865.1"/>
    </source>
</evidence>
<evidence type="ECO:0000313" key="4">
    <source>
        <dbReference type="Proteomes" id="UP001202961"/>
    </source>
</evidence>
<keyword evidence="2" id="KW-0812">Transmembrane</keyword>
<evidence type="ECO:0008006" key="5">
    <source>
        <dbReference type="Google" id="ProtNLM"/>
    </source>
</evidence>
<proteinExistence type="predicted"/>
<feature type="transmembrane region" description="Helical" evidence="2">
    <location>
        <begin position="287"/>
        <end position="312"/>
    </location>
</feature>